<dbReference type="RefSeq" id="WP_260045944.1">
    <property type="nucleotide sequence ID" value="NZ_JANZXA010000005.1"/>
</dbReference>
<evidence type="ECO:0000313" key="4">
    <source>
        <dbReference type="Proteomes" id="UP001165583"/>
    </source>
</evidence>
<reference evidence="3" key="1">
    <citation type="submission" date="2022-09" db="EMBL/GenBank/DDBJ databases">
        <title>Novosphingobium sp. Nov., a polycyclic aromatic hydrocarbon-degrading bacterium isolated form mangrove sediments in HongKong.</title>
        <authorList>
            <person name="Hu Z."/>
        </authorList>
    </citation>
    <scope>NUCLEOTIDE SEQUENCE</scope>
    <source>
        <strain evidence="3">HK4-1</strain>
    </source>
</reference>
<organism evidence="3 4">
    <name type="scientific">Novosphingobium mangrovi</name>
    <name type="common">ex Huang et al. 2023</name>
    <dbReference type="NCBI Taxonomy" id="2976432"/>
    <lineage>
        <taxon>Bacteria</taxon>
        <taxon>Pseudomonadati</taxon>
        <taxon>Pseudomonadota</taxon>
        <taxon>Alphaproteobacteria</taxon>
        <taxon>Sphingomonadales</taxon>
        <taxon>Sphingomonadaceae</taxon>
        <taxon>Novosphingobium</taxon>
    </lineage>
</organism>
<name>A0ABT2I4V6_9SPHN</name>
<dbReference type="SMART" id="SM00834">
    <property type="entry name" value="CxxC_CXXC_SSSS"/>
    <property type="match status" value="1"/>
</dbReference>
<evidence type="ECO:0000256" key="1">
    <source>
        <dbReference type="SAM" id="MobiDB-lite"/>
    </source>
</evidence>
<sequence>MPLYDFHCPDCAADFELLLRSDDTPVCPTCGSSRINRLISRVSPPGKSRGIAAAARAQARREGHLSNF</sequence>
<comment type="caution">
    <text evidence="3">The sequence shown here is derived from an EMBL/GenBank/DDBJ whole genome shotgun (WGS) entry which is preliminary data.</text>
</comment>
<feature type="region of interest" description="Disordered" evidence="1">
    <location>
        <begin position="46"/>
        <end position="68"/>
    </location>
</feature>
<keyword evidence="4" id="KW-1185">Reference proteome</keyword>
<feature type="domain" description="Putative regulatory protein FmdB zinc ribbon" evidence="2">
    <location>
        <begin position="1"/>
        <end position="40"/>
    </location>
</feature>
<protein>
    <submittedName>
        <fullName evidence="3">Zinc ribbon domain-containing protein</fullName>
    </submittedName>
</protein>
<dbReference type="EMBL" id="JANZXA010000005">
    <property type="protein sequence ID" value="MCT2399846.1"/>
    <property type="molecule type" value="Genomic_DNA"/>
</dbReference>
<dbReference type="NCBIfam" id="TIGR02605">
    <property type="entry name" value="CxxC_CxxC_SSSS"/>
    <property type="match status" value="1"/>
</dbReference>
<gene>
    <name evidence="3" type="ORF">NZK81_09815</name>
</gene>
<proteinExistence type="predicted"/>
<accession>A0ABT2I4V6</accession>
<dbReference type="Pfam" id="PF09723">
    <property type="entry name" value="Zn_ribbon_8"/>
    <property type="match status" value="1"/>
</dbReference>
<feature type="compositionally biased region" description="Basic and acidic residues" evidence="1">
    <location>
        <begin position="59"/>
        <end position="68"/>
    </location>
</feature>
<dbReference type="Proteomes" id="UP001165583">
    <property type="component" value="Unassembled WGS sequence"/>
</dbReference>
<dbReference type="InterPro" id="IPR013429">
    <property type="entry name" value="Regulatory_FmdB_Zinc_ribbon"/>
</dbReference>
<evidence type="ECO:0000313" key="3">
    <source>
        <dbReference type="EMBL" id="MCT2399846.1"/>
    </source>
</evidence>
<evidence type="ECO:0000259" key="2">
    <source>
        <dbReference type="SMART" id="SM00834"/>
    </source>
</evidence>